<evidence type="ECO:0000313" key="2">
    <source>
        <dbReference type="Proteomes" id="UP000184287"/>
    </source>
</evidence>
<dbReference type="RefSeq" id="WP_073231527.1">
    <property type="nucleotide sequence ID" value="NZ_FQUQ01000002.1"/>
</dbReference>
<gene>
    <name evidence="1" type="ORF">SAMN04488522_1021244</name>
</gene>
<keyword evidence="2" id="KW-1185">Reference proteome</keyword>
<sequence>MKSKFTILILMLAVLTSCKKTTNVDVKLSTSGGLTYKLTDDAGKGLPNVKVFLFDRADNYTNTNILLDTRLTDQNGQVDFGALNPNNYTLVADSPKVNNVAYMIQEYVQVTTGAVKQKEVKVTDFSGKFNMTVKSYNNNQPLKNIGVILIPSNRFNYSSSTTANLKVAEFSGLTNEAGVITFKIPSNKHYSVYLYNSVTNASYNQNNSAHVQKDATASYSATIYQP</sequence>
<protein>
    <submittedName>
        <fullName evidence="1">Uncharacterized protein</fullName>
    </submittedName>
</protein>
<proteinExistence type="predicted"/>
<dbReference type="STRING" id="288992.SAMN04488522_1021244"/>
<dbReference type="InterPro" id="IPR013783">
    <property type="entry name" value="Ig-like_fold"/>
</dbReference>
<dbReference type="Proteomes" id="UP000184287">
    <property type="component" value="Unassembled WGS sequence"/>
</dbReference>
<accession>A0A1M5BKU5</accession>
<name>A0A1M5BKU5_9SPHI</name>
<evidence type="ECO:0000313" key="1">
    <source>
        <dbReference type="EMBL" id="SHF43174.1"/>
    </source>
</evidence>
<dbReference type="AlphaFoldDB" id="A0A1M5BKU5"/>
<dbReference type="SUPFAM" id="SSF49478">
    <property type="entry name" value="Cna protein B-type domain"/>
    <property type="match status" value="1"/>
</dbReference>
<dbReference type="Gene3D" id="2.60.40.10">
    <property type="entry name" value="Immunoglobulins"/>
    <property type="match status" value="1"/>
</dbReference>
<reference evidence="2" key="1">
    <citation type="submission" date="2016-11" db="EMBL/GenBank/DDBJ databases">
        <authorList>
            <person name="Varghese N."/>
            <person name="Submissions S."/>
        </authorList>
    </citation>
    <scope>NUCLEOTIDE SEQUENCE [LARGE SCALE GENOMIC DNA]</scope>
    <source>
        <strain evidence="2">DSM 16990</strain>
    </source>
</reference>
<dbReference type="PROSITE" id="PS51257">
    <property type="entry name" value="PROKAR_LIPOPROTEIN"/>
    <property type="match status" value="1"/>
</dbReference>
<dbReference type="OrthoDB" id="704982at2"/>
<organism evidence="1 2">
    <name type="scientific">Pedobacter caeni</name>
    <dbReference type="NCBI Taxonomy" id="288992"/>
    <lineage>
        <taxon>Bacteria</taxon>
        <taxon>Pseudomonadati</taxon>
        <taxon>Bacteroidota</taxon>
        <taxon>Sphingobacteriia</taxon>
        <taxon>Sphingobacteriales</taxon>
        <taxon>Sphingobacteriaceae</taxon>
        <taxon>Pedobacter</taxon>
    </lineage>
</organism>
<dbReference type="EMBL" id="FQUQ01000002">
    <property type="protein sequence ID" value="SHF43174.1"/>
    <property type="molecule type" value="Genomic_DNA"/>
</dbReference>